<comment type="caution">
    <text evidence="1">The sequence shown here is derived from an EMBL/GenBank/DDBJ whole genome shotgun (WGS) entry which is preliminary data.</text>
</comment>
<gene>
    <name evidence="1" type="primary">jg22514</name>
    <name evidence="1" type="ORF">PAEG_LOCUS1856</name>
</gene>
<sequence length="182" mass="20115">NEEKLRMLADLMARKGDQILGQDGIYKITYAEGGEEIMKAPVAITPSQDNARQEMVQKLNAVIPEKKLQDLLKDTVNEGAAHLDDIIKGRGAAMQVLHDRMAKEKDKEFLNVGKFSKTYIQAAEMLEKAPHFEGLHPSPVLLDQVGKRINGIPTTGASEIAKRHLPGAILIFSEKSIRCSQT</sequence>
<dbReference type="EMBL" id="CAKXAJ010005950">
    <property type="protein sequence ID" value="CAH2209457.1"/>
    <property type="molecule type" value="Genomic_DNA"/>
</dbReference>
<accession>A0A8S4QIQ7</accession>
<protein>
    <submittedName>
        <fullName evidence="1">Jg22514 protein</fullName>
    </submittedName>
</protein>
<evidence type="ECO:0000313" key="2">
    <source>
        <dbReference type="Proteomes" id="UP000838756"/>
    </source>
</evidence>
<reference evidence="1" key="1">
    <citation type="submission" date="2022-03" db="EMBL/GenBank/DDBJ databases">
        <authorList>
            <person name="Lindestad O."/>
        </authorList>
    </citation>
    <scope>NUCLEOTIDE SEQUENCE</scope>
</reference>
<organism evidence="1 2">
    <name type="scientific">Pararge aegeria aegeria</name>
    <dbReference type="NCBI Taxonomy" id="348720"/>
    <lineage>
        <taxon>Eukaryota</taxon>
        <taxon>Metazoa</taxon>
        <taxon>Ecdysozoa</taxon>
        <taxon>Arthropoda</taxon>
        <taxon>Hexapoda</taxon>
        <taxon>Insecta</taxon>
        <taxon>Pterygota</taxon>
        <taxon>Neoptera</taxon>
        <taxon>Endopterygota</taxon>
        <taxon>Lepidoptera</taxon>
        <taxon>Glossata</taxon>
        <taxon>Ditrysia</taxon>
        <taxon>Papilionoidea</taxon>
        <taxon>Nymphalidae</taxon>
        <taxon>Satyrinae</taxon>
        <taxon>Satyrini</taxon>
        <taxon>Parargina</taxon>
        <taxon>Pararge</taxon>
    </lineage>
</organism>
<evidence type="ECO:0000313" key="1">
    <source>
        <dbReference type="EMBL" id="CAH2209457.1"/>
    </source>
</evidence>
<dbReference type="OrthoDB" id="6925380at2759"/>
<keyword evidence="2" id="KW-1185">Reference proteome</keyword>
<dbReference type="Proteomes" id="UP000838756">
    <property type="component" value="Unassembled WGS sequence"/>
</dbReference>
<proteinExistence type="predicted"/>
<name>A0A8S4QIQ7_9NEOP</name>
<feature type="non-terminal residue" evidence="1">
    <location>
        <position position="1"/>
    </location>
</feature>
<dbReference type="AlphaFoldDB" id="A0A8S4QIQ7"/>